<evidence type="ECO:0000256" key="3">
    <source>
        <dbReference type="RuleBase" id="RU003719"/>
    </source>
</evidence>
<feature type="domain" description="D-isomer specific 2-hydroxyacid dehydrogenase NAD-binding" evidence="5">
    <location>
        <begin position="112"/>
        <end position="286"/>
    </location>
</feature>
<dbReference type="PROSITE" id="PS00671">
    <property type="entry name" value="D_2_HYDROXYACID_DH_3"/>
    <property type="match status" value="1"/>
</dbReference>
<keyword evidence="7" id="KW-1185">Reference proteome</keyword>
<dbReference type="InterPro" id="IPR006140">
    <property type="entry name" value="D-isomer_DH_NAD-bd"/>
</dbReference>
<sequence>MATGALPVIALLTAPGEAPPPGLEPLEGRAEIRHATDREALIDAVAEADILLVTDFRSALVAEAWPHARRLQWVHATSAGVDALLFPELIAAPVPLTNARGIFDRPIAETVLGLVLLFAKDLRTTLALQQRQEWRHRETECIAGRHALVVGAGAIGRQIARLLTAAGLTVDGVASRPRGDDPDFGAVHGTAALHAHLGEADYVVIAAPLTAATAGLFDAAAFRAMAPSARLINIGRGPIVVTDDLVAALREGAIAGAALDVFEQEPLPAGHPLWGMENVVVSPHMAGDFRGWQAALSAQFVANFERWAAGAPLHNVVDKQRGYVPPERPS</sequence>
<keyword evidence="2" id="KW-0520">NAD</keyword>
<dbReference type="RefSeq" id="WP_200259120.1">
    <property type="nucleotide sequence ID" value="NZ_NRSH01000078.1"/>
</dbReference>
<dbReference type="Pfam" id="PF00389">
    <property type="entry name" value="2-Hacid_dh"/>
    <property type="match status" value="1"/>
</dbReference>
<dbReference type="InterPro" id="IPR036291">
    <property type="entry name" value="NAD(P)-bd_dom_sf"/>
</dbReference>
<gene>
    <name evidence="6" type="ORF">CKO13_07710</name>
</gene>
<dbReference type="InterPro" id="IPR006139">
    <property type="entry name" value="D-isomer_2_OHA_DH_cat_dom"/>
</dbReference>
<dbReference type="CDD" id="cd05300">
    <property type="entry name" value="2-Hacid_dh_1"/>
    <property type="match status" value="1"/>
</dbReference>
<dbReference type="SUPFAM" id="SSF52283">
    <property type="entry name" value="Formate/glycerate dehydrogenase catalytic domain-like"/>
    <property type="match status" value="1"/>
</dbReference>
<proteinExistence type="inferred from homology"/>
<dbReference type="EMBL" id="NRSH01000078">
    <property type="protein sequence ID" value="MBK1726907.1"/>
    <property type="molecule type" value="Genomic_DNA"/>
</dbReference>
<evidence type="ECO:0000313" key="6">
    <source>
        <dbReference type="EMBL" id="MBK1726907.1"/>
    </source>
</evidence>
<evidence type="ECO:0000313" key="7">
    <source>
        <dbReference type="Proteomes" id="UP000738126"/>
    </source>
</evidence>
<dbReference type="PANTHER" id="PTHR43333">
    <property type="entry name" value="2-HACID_DH_C DOMAIN-CONTAINING PROTEIN"/>
    <property type="match status" value="1"/>
</dbReference>
<accession>A0ABS1E702</accession>
<dbReference type="Proteomes" id="UP000738126">
    <property type="component" value="Unassembled WGS sequence"/>
</dbReference>
<dbReference type="SUPFAM" id="SSF51735">
    <property type="entry name" value="NAD(P)-binding Rossmann-fold domains"/>
    <property type="match status" value="1"/>
</dbReference>
<reference evidence="6 7" key="1">
    <citation type="journal article" date="2020" name="Microorganisms">
        <title>Osmotic Adaptation and Compatible Solute Biosynthesis of Phototrophic Bacteria as Revealed from Genome Analyses.</title>
        <authorList>
            <person name="Imhoff J.F."/>
            <person name="Rahn T."/>
            <person name="Kunzel S."/>
            <person name="Keller A."/>
            <person name="Neulinger S.C."/>
        </authorList>
    </citation>
    <scope>NUCLEOTIDE SEQUENCE [LARGE SCALE GENOMIC DNA]</scope>
    <source>
        <strain evidence="6 7">DSM 15116</strain>
    </source>
</reference>
<dbReference type="Gene3D" id="3.40.50.720">
    <property type="entry name" value="NAD(P)-binding Rossmann-like Domain"/>
    <property type="match status" value="2"/>
</dbReference>
<dbReference type="InterPro" id="IPR029753">
    <property type="entry name" value="D-isomer_DH_CS"/>
</dbReference>
<evidence type="ECO:0000259" key="4">
    <source>
        <dbReference type="Pfam" id="PF00389"/>
    </source>
</evidence>
<evidence type="ECO:0000256" key="1">
    <source>
        <dbReference type="ARBA" id="ARBA00023002"/>
    </source>
</evidence>
<dbReference type="PANTHER" id="PTHR43333:SF1">
    <property type="entry name" value="D-ISOMER SPECIFIC 2-HYDROXYACID DEHYDROGENASE NAD-BINDING DOMAIN-CONTAINING PROTEIN"/>
    <property type="match status" value="1"/>
</dbReference>
<organism evidence="6 7">
    <name type="scientific">Halorhodospira neutriphila</name>
    <dbReference type="NCBI Taxonomy" id="168379"/>
    <lineage>
        <taxon>Bacteria</taxon>
        <taxon>Pseudomonadati</taxon>
        <taxon>Pseudomonadota</taxon>
        <taxon>Gammaproteobacteria</taxon>
        <taxon>Chromatiales</taxon>
        <taxon>Ectothiorhodospiraceae</taxon>
        <taxon>Halorhodospira</taxon>
    </lineage>
</organism>
<feature type="domain" description="D-isomer specific 2-hydroxyacid dehydrogenase catalytic" evidence="4">
    <location>
        <begin position="21"/>
        <end position="317"/>
    </location>
</feature>
<protein>
    <submittedName>
        <fullName evidence="6">Hydroxyacid dehydrogenase</fullName>
    </submittedName>
</protein>
<dbReference type="Pfam" id="PF02826">
    <property type="entry name" value="2-Hacid_dh_C"/>
    <property type="match status" value="1"/>
</dbReference>
<name>A0ABS1E702_9GAMM</name>
<comment type="similarity">
    <text evidence="3">Belongs to the D-isomer specific 2-hydroxyacid dehydrogenase family.</text>
</comment>
<evidence type="ECO:0000259" key="5">
    <source>
        <dbReference type="Pfam" id="PF02826"/>
    </source>
</evidence>
<evidence type="ECO:0000256" key="2">
    <source>
        <dbReference type="ARBA" id="ARBA00023027"/>
    </source>
</evidence>
<comment type="caution">
    <text evidence="6">The sequence shown here is derived from an EMBL/GenBank/DDBJ whole genome shotgun (WGS) entry which is preliminary data.</text>
</comment>
<keyword evidence="1 3" id="KW-0560">Oxidoreductase</keyword>